<keyword evidence="4" id="KW-1185">Reference proteome</keyword>
<keyword evidence="2" id="KW-1133">Transmembrane helix</keyword>
<evidence type="ECO:0000313" key="3">
    <source>
        <dbReference type="EMBL" id="KAJ3052710.1"/>
    </source>
</evidence>
<dbReference type="AlphaFoldDB" id="A0AAD5SD21"/>
<dbReference type="EMBL" id="JADGJD010000273">
    <property type="protein sequence ID" value="KAJ3052710.1"/>
    <property type="molecule type" value="Genomic_DNA"/>
</dbReference>
<evidence type="ECO:0000256" key="2">
    <source>
        <dbReference type="SAM" id="Phobius"/>
    </source>
</evidence>
<evidence type="ECO:0000256" key="1">
    <source>
        <dbReference type="SAM" id="MobiDB-lite"/>
    </source>
</evidence>
<accession>A0AAD5SD21</accession>
<gene>
    <name evidence="3" type="ORF">HK097_005835</name>
</gene>
<proteinExistence type="predicted"/>
<protein>
    <submittedName>
        <fullName evidence="3">Uncharacterized protein</fullName>
    </submittedName>
</protein>
<reference evidence="3" key="1">
    <citation type="submission" date="2020-05" db="EMBL/GenBank/DDBJ databases">
        <title>Phylogenomic resolution of chytrid fungi.</title>
        <authorList>
            <person name="Stajich J.E."/>
            <person name="Amses K."/>
            <person name="Simmons R."/>
            <person name="Seto K."/>
            <person name="Myers J."/>
            <person name="Bonds A."/>
            <person name="Quandt C.A."/>
            <person name="Barry K."/>
            <person name="Liu P."/>
            <person name="Grigoriev I."/>
            <person name="Longcore J.E."/>
            <person name="James T.Y."/>
        </authorList>
    </citation>
    <scope>NUCLEOTIDE SEQUENCE</scope>
    <source>
        <strain evidence="3">JEL0318</strain>
    </source>
</reference>
<organism evidence="3 4">
    <name type="scientific">Rhizophlyctis rosea</name>
    <dbReference type="NCBI Taxonomy" id="64517"/>
    <lineage>
        <taxon>Eukaryota</taxon>
        <taxon>Fungi</taxon>
        <taxon>Fungi incertae sedis</taxon>
        <taxon>Chytridiomycota</taxon>
        <taxon>Chytridiomycota incertae sedis</taxon>
        <taxon>Chytridiomycetes</taxon>
        <taxon>Rhizophlyctidales</taxon>
        <taxon>Rhizophlyctidaceae</taxon>
        <taxon>Rhizophlyctis</taxon>
    </lineage>
</organism>
<feature type="region of interest" description="Disordered" evidence="1">
    <location>
        <begin position="1"/>
        <end position="64"/>
    </location>
</feature>
<comment type="caution">
    <text evidence="3">The sequence shown here is derived from an EMBL/GenBank/DDBJ whole genome shotgun (WGS) entry which is preliminary data.</text>
</comment>
<name>A0AAD5SD21_9FUNG</name>
<evidence type="ECO:0000313" key="4">
    <source>
        <dbReference type="Proteomes" id="UP001212841"/>
    </source>
</evidence>
<dbReference type="Proteomes" id="UP001212841">
    <property type="component" value="Unassembled WGS sequence"/>
</dbReference>
<feature type="compositionally biased region" description="Low complexity" evidence="1">
    <location>
        <begin position="26"/>
        <end position="40"/>
    </location>
</feature>
<sequence>MPKQKRKPVKVASLNKAAESISQQRPETPTTPITSSSPEPTDFDDYMDPTPLRRPTFKSTPTKRPNPISSGVNYAVQNTMKAWFIWAAAILLKGLFVISAISVVVFLFYKTLVEGEVALSTIMCGPVNRSPWSQYFLKHRLGWTVCEAYRKQPEQVLIPTPDPNLLKPVVRALIDGSNLPSGSSMHEHRLSLKRIGMAIQAMKMPRGAEIAVMVKEYNQAALEASDFLSGVAARHKVTLAQTRSTLESLAELLEPISNPSSTDYSPSPLHRDDIRRHFVHIADDLDKLYSEASKAQDSLRICDQILWDLSAIAANESARLDQTNLEMKSKERFLDWIKQINKNTTDVIVREQVGRAVGHLAAFSGQVDAAHVVVSGVMQAVTDYRKEVEAYSGGVANVGIRQLPLDKQVSIIKGLLEELDGKEGTG</sequence>
<keyword evidence="2" id="KW-0472">Membrane</keyword>
<keyword evidence="2" id="KW-0812">Transmembrane</keyword>
<feature type="transmembrane region" description="Helical" evidence="2">
    <location>
        <begin position="83"/>
        <end position="109"/>
    </location>
</feature>